<dbReference type="Proteomes" id="UP000308489">
    <property type="component" value="Chromosome 1"/>
</dbReference>
<protein>
    <submittedName>
        <fullName evidence="1">Uncharacterized protein</fullName>
    </submittedName>
</protein>
<dbReference type="InterPro" id="IPR040547">
    <property type="entry name" value="CdiI"/>
</dbReference>
<gene>
    <name evidence="1" type="ORF">NCTC503_00505</name>
</gene>
<dbReference type="EMBL" id="LR590481">
    <property type="protein sequence ID" value="VTQ84244.1"/>
    <property type="molecule type" value="Genomic_DNA"/>
</dbReference>
<proteinExistence type="predicted"/>
<dbReference type="CDD" id="cd20691">
    <property type="entry name" value="CdiI_EC536-like"/>
    <property type="match status" value="1"/>
</dbReference>
<accession>A0A4U9QZ70</accession>
<name>A0A4U9QZ70_HATHI</name>
<dbReference type="OrthoDB" id="1821096at2"/>
<reference evidence="1 2" key="1">
    <citation type="submission" date="2019-05" db="EMBL/GenBank/DDBJ databases">
        <authorList>
            <consortium name="Pathogen Informatics"/>
        </authorList>
    </citation>
    <scope>NUCLEOTIDE SEQUENCE [LARGE SCALE GENOMIC DNA]</scope>
    <source>
        <strain evidence="1 2">NCTC503</strain>
    </source>
</reference>
<evidence type="ECO:0000313" key="2">
    <source>
        <dbReference type="Proteomes" id="UP000308489"/>
    </source>
</evidence>
<sequence>MSNDEKIISDIYGISIEVAKNICPTEEWYINLLKKKPEDINMCEITKMLIHNTFLETAIEMAIKILEDDYMAGEFYDGHLLKLLSNVELGKYNSQVDNLRTTMNKIKKIVKEDDWDTEEDYNEYVNNLNKSLELLK</sequence>
<dbReference type="KEGG" id="hhw:NCTC503_00505"/>
<dbReference type="AlphaFoldDB" id="A0A4U9QZ70"/>
<evidence type="ECO:0000313" key="1">
    <source>
        <dbReference type="EMBL" id="VTQ84244.1"/>
    </source>
</evidence>
<dbReference type="Pfam" id="PF18616">
    <property type="entry name" value="CdiI_3"/>
    <property type="match status" value="1"/>
</dbReference>
<keyword evidence="2" id="KW-1185">Reference proteome</keyword>
<organism evidence="1 2">
    <name type="scientific">Hathewaya histolytica</name>
    <name type="common">Clostridium histolyticum</name>
    <dbReference type="NCBI Taxonomy" id="1498"/>
    <lineage>
        <taxon>Bacteria</taxon>
        <taxon>Bacillati</taxon>
        <taxon>Bacillota</taxon>
        <taxon>Clostridia</taxon>
        <taxon>Eubacteriales</taxon>
        <taxon>Clostridiaceae</taxon>
        <taxon>Hathewaya</taxon>
    </lineage>
</organism>
<dbReference type="RefSeq" id="WP_138209292.1">
    <property type="nucleotide sequence ID" value="NZ_CBCRUQ010000009.1"/>
</dbReference>